<dbReference type="AlphaFoldDB" id="A0A2K8Z2I6"/>
<dbReference type="InterPro" id="IPR012338">
    <property type="entry name" value="Beta-lactam/transpept-like"/>
</dbReference>
<protein>
    <recommendedName>
        <fullName evidence="2">Beta-lactamase-related domain-containing protein</fullName>
    </recommendedName>
</protein>
<evidence type="ECO:0000256" key="1">
    <source>
        <dbReference type="SAM" id="Phobius"/>
    </source>
</evidence>
<gene>
    <name evidence="3" type="ORF">CWM47_20940</name>
</gene>
<organism evidence="3 4">
    <name type="scientific">Spirosoma pollinicola</name>
    <dbReference type="NCBI Taxonomy" id="2057025"/>
    <lineage>
        <taxon>Bacteria</taxon>
        <taxon>Pseudomonadati</taxon>
        <taxon>Bacteroidota</taxon>
        <taxon>Cytophagia</taxon>
        <taxon>Cytophagales</taxon>
        <taxon>Cytophagaceae</taxon>
        <taxon>Spirosoma</taxon>
    </lineage>
</organism>
<reference evidence="3 4" key="1">
    <citation type="submission" date="2017-11" db="EMBL/GenBank/DDBJ databases">
        <title>Taxonomic description and genome sequences of Spirosoma HA7 sp. nov., isolated from pollen microhabitat of Corylus avellana.</title>
        <authorList>
            <person name="Ambika Manirajan B."/>
            <person name="Suarez C."/>
            <person name="Ratering S."/>
            <person name="Geissler-Plaum R."/>
            <person name="Cardinale M."/>
            <person name="Sylvia S."/>
        </authorList>
    </citation>
    <scope>NUCLEOTIDE SEQUENCE [LARGE SCALE GENOMIC DNA]</scope>
    <source>
        <strain evidence="3 4">HA7</strain>
    </source>
</reference>
<keyword evidence="4" id="KW-1185">Reference proteome</keyword>
<accession>A0A2K8Z2I6</accession>
<dbReference type="Gene3D" id="3.40.710.10">
    <property type="entry name" value="DD-peptidase/beta-lactamase superfamily"/>
    <property type="match status" value="1"/>
</dbReference>
<evidence type="ECO:0000259" key="2">
    <source>
        <dbReference type="Pfam" id="PF00144"/>
    </source>
</evidence>
<dbReference type="Proteomes" id="UP000232883">
    <property type="component" value="Chromosome"/>
</dbReference>
<sequence length="619" mass="68874">MQRVGVDNQELIHSRINHPIRGYPQNLTAMKDSRPALSLFTGGLLTLVVFIALPGFGQSRYAQPDTYAGLIAESETYFEDKLKTDKIVGLSAAIIMDGKVIWKKGFGYADQQTKTPMTVNTVVNIGSVTKTFTALSVMQLEERGLLDIQKPLTTYLPTFHPLTRPGIPLDSVTVKTLITHTSGIQSDVWKNSDLGSGHYTDVLGFINQTHLVYPAGLAGLYSNAGYNILGHLIRDVTQTDYVQYVHKHIFTVLGMTHSGFAMDGLTNRTKIYAYGQQANEYELRDIASGGIYTDMNDFTTYALGMLQAYRGESTALLKQATAQKMFTQQNAQVPLETNKKGLGWFMFRNDSTFAMYHAGSAGFTHAKLLLIPDRNAALLVLTNTAEGGQAAETFCFNELPRFGLRIPDLFPTPTTHLVGKPQDLVTLADSTLTSYVGIYAESNSYNVVKLTNHQLILVNGGQKLVLKPVSETEFLPYDVKGADTIPRVEQRLIFRKLKGKTFLFRRVNTRDYNLGYWLRPIDPHIWSNRMGIYEHYGYQLMIGDSKFKRAELYMSADSVLMLRLSTMGSSSEMPLDAIDANYALSSGVNSGFGGVNVIFREAPLYQTLEFAGLSFRKPH</sequence>
<dbReference type="EMBL" id="CP025096">
    <property type="protein sequence ID" value="AUD04078.1"/>
    <property type="molecule type" value="Genomic_DNA"/>
</dbReference>
<dbReference type="InterPro" id="IPR001466">
    <property type="entry name" value="Beta-lactam-related"/>
</dbReference>
<dbReference type="Pfam" id="PF00144">
    <property type="entry name" value="Beta-lactamase"/>
    <property type="match status" value="1"/>
</dbReference>
<proteinExistence type="predicted"/>
<evidence type="ECO:0000313" key="3">
    <source>
        <dbReference type="EMBL" id="AUD04078.1"/>
    </source>
</evidence>
<keyword evidence="1" id="KW-1133">Transmembrane helix</keyword>
<dbReference type="InterPro" id="IPR050789">
    <property type="entry name" value="Diverse_Enzym_Activities"/>
</dbReference>
<evidence type="ECO:0000313" key="4">
    <source>
        <dbReference type="Proteomes" id="UP000232883"/>
    </source>
</evidence>
<feature type="transmembrane region" description="Helical" evidence="1">
    <location>
        <begin position="36"/>
        <end position="56"/>
    </location>
</feature>
<dbReference type="PANTHER" id="PTHR43283">
    <property type="entry name" value="BETA-LACTAMASE-RELATED"/>
    <property type="match status" value="1"/>
</dbReference>
<keyword evidence="1" id="KW-0812">Transmembrane</keyword>
<name>A0A2K8Z2I6_9BACT</name>
<feature type="domain" description="Beta-lactamase-related" evidence="2">
    <location>
        <begin position="77"/>
        <end position="389"/>
    </location>
</feature>
<keyword evidence="1" id="KW-0472">Membrane</keyword>
<dbReference type="SUPFAM" id="SSF56601">
    <property type="entry name" value="beta-lactamase/transpeptidase-like"/>
    <property type="match status" value="1"/>
</dbReference>
<dbReference type="KEGG" id="spir:CWM47_20940"/>